<dbReference type="GeneID" id="66080440"/>
<dbReference type="RefSeq" id="XP_043006180.1">
    <property type="nucleotide sequence ID" value="XM_043156394.1"/>
</dbReference>
<evidence type="ECO:0000313" key="2">
    <source>
        <dbReference type="Proteomes" id="UP001049176"/>
    </source>
</evidence>
<dbReference type="Proteomes" id="UP001049176">
    <property type="component" value="Chromosome 7"/>
</dbReference>
<proteinExistence type="predicted"/>
<organism evidence="1 2">
    <name type="scientific">Marasmius oreades</name>
    <name type="common">fairy-ring Marasmius</name>
    <dbReference type="NCBI Taxonomy" id="181124"/>
    <lineage>
        <taxon>Eukaryota</taxon>
        <taxon>Fungi</taxon>
        <taxon>Dikarya</taxon>
        <taxon>Basidiomycota</taxon>
        <taxon>Agaricomycotina</taxon>
        <taxon>Agaricomycetes</taxon>
        <taxon>Agaricomycetidae</taxon>
        <taxon>Agaricales</taxon>
        <taxon>Marasmiineae</taxon>
        <taxon>Marasmiaceae</taxon>
        <taxon>Marasmius</taxon>
    </lineage>
</organism>
<comment type="caution">
    <text evidence="1">The sequence shown here is derived from an EMBL/GenBank/DDBJ whole genome shotgun (WGS) entry which is preliminary data.</text>
</comment>
<sequence length="190" mass="21627">MEHHQAHLHYVDGSMPIEAIEYIQDHLEFKPHDVFKALRSDYSTLASSQIYSAWLQLSKVLWRRENDQMMSAKRLLEELQDAREVDVFTTVSVEGIEQLAWGMKKIVKQLTGYSIVEIGIDVTFNTNSKGLELYGVLGEYDGGGYPLAYCLLSTAQSTVVKKRIHALEHFALQLHDKYGVSIGAVHLFRL</sequence>
<dbReference type="AlphaFoldDB" id="A0A9P7RUP0"/>
<evidence type="ECO:0000313" key="1">
    <source>
        <dbReference type="EMBL" id="KAG7089710.1"/>
    </source>
</evidence>
<accession>A0A9P7RUP0</accession>
<protein>
    <submittedName>
        <fullName evidence="1">Uncharacterized protein</fullName>
    </submittedName>
</protein>
<reference evidence="1" key="1">
    <citation type="journal article" date="2021" name="Genome Biol. Evol.">
        <title>The assembled and annotated genome of the fairy-ring fungus Marasmius oreades.</title>
        <authorList>
            <person name="Hiltunen M."/>
            <person name="Ament-Velasquez S.L."/>
            <person name="Johannesson H."/>
        </authorList>
    </citation>
    <scope>NUCLEOTIDE SEQUENCE</scope>
    <source>
        <strain evidence="1">03SP1</strain>
    </source>
</reference>
<name>A0A9P7RUP0_9AGAR</name>
<dbReference type="EMBL" id="CM032187">
    <property type="protein sequence ID" value="KAG7089710.1"/>
    <property type="molecule type" value="Genomic_DNA"/>
</dbReference>
<keyword evidence="2" id="KW-1185">Reference proteome</keyword>
<dbReference type="KEGG" id="more:E1B28_011365"/>
<gene>
    <name evidence="1" type="ORF">E1B28_011365</name>
</gene>
<dbReference type="OrthoDB" id="3049698at2759"/>